<dbReference type="Proteomes" id="UP000054596">
    <property type="component" value="Unassembled WGS sequence"/>
</dbReference>
<dbReference type="SUPFAM" id="SSF55920">
    <property type="entry name" value="Creatinase/aminopeptidase"/>
    <property type="match status" value="1"/>
</dbReference>
<dbReference type="Pfam" id="PF00557">
    <property type="entry name" value="Peptidase_M24"/>
    <property type="match status" value="1"/>
</dbReference>
<dbReference type="CDD" id="cd01066">
    <property type="entry name" value="APP_MetAP"/>
    <property type="match status" value="1"/>
</dbReference>
<sequence length="390" mass="42109">MLEHHARDGFLDSSALHRVFANGRADALLASSVGSVFVASGHRTWLDEKMQRWMASPCGDESPRAGYAVVLPNGKTGLVANGVARADAQACGHDIVVLFGRGQRHSAPEAALNALLHEMELVGKRVGWEAQVTPREAMEQAAPMCSFVDASLTWRVLKSVKSARAIDTMRRVCAMTERALNESLPSWTRRDDPHAARRRFMSLIAESGAEFDHFAWGMAGGGVSVRLPPPRDSGALFFDAGARLDGFYSDTGLTLTHGACSSADERRYADALGVLNAGRAKLRAGVRASQAWHAMQSASPDSTLVAQGHGLGTSIREWPFFGAETGHCVHDGIGEYEIDQPLVEGMVINLEVAGHWPDGASVQVEQTFLIEADGARRLADQPRDHPLILN</sequence>
<dbReference type="OrthoDB" id="9806388at2"/>
<organism evidence="2 3">
    <name type="scientific">Caballeronia glebae</name>
    <dbReference type="NCBI Taxonomy" id="1777143"/>
    <lineage>
        <taxon>Bacteria</taxon>
        <taxon>Pseudomonadati</taxon>
        <taxon>Pseudomonadota</taxon>
        <taxon>Betaproteobacteria</taxon>
        <taxon>Burkholderiales</taxon>
        <taxon>Burkholderiaceae</taxon>
        <taxon>Caballeronia</taxon>
    </lineage>
</organism>
<evidence type="ECO:0000259" key="1">
    <source>
        <dbReference type="Pfam" id="PF00557"/>
    </source>
</evidence>
<evidence type="ECO:0000313" key="3">
    <source>
        <dbReference type="Proteomes" id="UP000054596"/>
    </source>
</evidence>
<dbReference type="AlphaFoldDB" id="A0A158A3N9"/>
<name>A0A158A3N9_9BURK</name>
<dbReference type="RefSeq" id="WP_086966676.1">
    <property type="nucleotide sequence ID" value="NZ_FCOJ02000009.1"/>
</dbReference>
<accession>A0A158A3N9</accession>
<dbReference type="STRING" id="1777143.AWB82_01672"/>
<evidence type="ECO:0000313" key="2">
    <source>
        <dbReference type="EMBL" id="SAK52464.1"/>
    </source>
</evidence>
<dbReference type="InterPro" id="IPR050659">
    <property type="entry name" value="Peptidase_M24B"/>
</dbReference>
<dbReference type="PANTHER" id="PTHR46112">
    <property type="entry name" value="AMINOPEPTIDASE"/>
    <property type="match status" value="1"/>
</dbReference>
<dbReference type="Gene3D" id="3.90.230.10">
    <property type="entry name" value="Creatinase/methionine aminopeptidase superfamily"/>
    <property type="match status" value="1"/>
</dbReference>
<protein>
    <submittedName>
        <fullName evidence="2">Metallopeptidase family M24</fullName>
    </submittedName>
</protein>
<dbReference type="InterPro" id="IPR036005">
    <property type="entry name" value="Creatinase/aminopeptidase-like"/>
</dbReference>
<feature type="domain" description="Peptidase M24" evidence="1">
    <location>
        <begin position="223"/>
        <end position="371"/>
    </location>
</feature>
<proteinExistence type="predicted"/>
<dbReference type="PANTHER" id="PTHR46112:SF3">
    <property type="entry name" value="AMINOPEPTIDASE YPDF"/>
    <property type="match status" value="1"/>
</dbReference>
<comment type="caution">
    <text evidence="2">The sequence shown here is derived from an EMBL/GenBank/DDBJ whole genome shotgun (WGS) entry which is preliminary data.</text>
</comment>
<gene>
    <name evidence="2" type="ORF">AWB82_01672</name>
</gene>
<keyword evidence="3" id="KW-1185">Reference proteome</keyword>
<dbReference type="EMBL" id="FCOJ02000009">
    <property type="protein sequence ID" value="SAK52464.1"/>
    <property type="molecule type" value="Genomic_DNA"/>
</dbReference>
<reference evidence="2" key="1">
    <citation type="submission" date="2016-01" db="EMBL/GenBank/DDBJ databases">
        <authorList>
            <person name="Peeters C."/>
        </authorList>
    </citation>
    <scope>NUCLEOTIDE SEQUENCE [LARGE SCALE GENOMIC DNA]</scope>
    <source>
        <strain evidence="2">LMG 29325</strain>
    </source>
</reference>
<dbReference type="InterPro" id="IPR000994">
    <property type="entry name" value="Pept_M24"/>
</dbReference>